<keyword evidence="3" id="KW-0808">Transferase</keyword>
<dbReference type="Pfam" id="PF00535">
    <property type="entry name" value="Glycos_transf_2"/>
    <property type="match status" value="1"/>
</dbReference>
<name>A0ABT9FBJ4_9GAMM</name>
<dbReference type="Gene3D" id="3.90.550.10">
    <property type="entry name" value="Spore Coat Polysaccharide Biosynthesis Protein SpsA, Chain A"/>
    <property type="match status" value="1"/>
</dbReference>
<accession>A0ABT9FBJ4</accession>
<feature type="domain" description="Glycosyltransferase 2-like" evidence="2">
    <location>
        <begin position="12"/>
        <end position="176"/>
    </location>
</feature>
<keyword evidence="1" id="KW-1133">Transmembrane helix</keyword>
<dbReference type="PANTHER" id="PTHR43685:SF11">
    <property type="entry name" value="GLYCOSYLTRANSFERASE TAGX-RELATED"/>
    <property type="match status" value="1"/>
</dbReference>
<dbReference type="GO" id="GO:0016757">
    <property type="term" value="F:glycosyltransferase activity"/>
    <property type="evidence" value="ECO:0007669"/>
    <property type="project" value="UniProtKB-KW"/>
</dbReference>
<reference evidence="3" key="1">
    <citation type="submission" date="2023-07" db="EMBL/GenBank/DDBJ databases">
        <title>Genome content predicts the carbon catabolic preferences of heterotrophic bacteria.</title>
        <authorList>
            <person name="Gralka M."/>
        </authorList>
    </citation>
    <scope>NUCLEOTIDE SEQUENCE</scope>
    <source>
        <strain evidence="3">4G09</strain>
    </source>
</reference>
<dbReference type="InterPro" id="IPR050834">
    <property type="entry name" value="Glycosyltransf_2"/>
</dbReference>
<dbReference type="SUPFAM" id="SSF53448">
    <property type="entry name" value="Nucleotide-diphospho-sugar transferases"/>
    <property type="match status" value="1"/>
</dbReference>
<organism evidence="3 4">
    <name type="scientific">Pseudoalteromonas marina</name>
    <dbReference type="NCBI Taxonomy" id="267375"/>
    <lineage>
        <taxon>Bacteria</taxon>
        <taxon>Pseudomonadati</taxon>
        <taxon>Pseudomonadota</taxon>
        <taxon>Gammaproteobacteria</taxon>
        <taxon>Alteromonadales</taxon>
        <taxon>Pseudoalteromonadaceae</taxon>
        <taxon>Pseudoalteromonas</taxon>
    </lineage>
</organism>
<dbReference type="EC" id="2.4.-.-" evidence="3"/>
<proteinExistence type="predicted"/>
<keyword evidence="1" id="KW-0472">Membrane</keyword>
<dbReference type="InterPro" id="IPR029044">
    <property type="entry name" value="Nucleotide-diphossugar_trans"/>
</dbReference>
<evidence type="ECO:0000313" key="4">
    <source>
        <dbReference type="Proteomes" id="UP001177212"/>
    </source>
</evidence>
<dbReference type="EMBL" id="JAUYVT010000003">
    <property type="protein sequence ID" value="MDP2564044.1"/>
    <property type="molecule type" value="Genomic_DNA"/>
</dbReference>
<keyword evidence="1" id="KW-0812">Transmembrane</keyword>
<gene>
    <name evidence="3" type="ORF">Q8W34_05330</name>
</gene>
<dbReference type="PANTHER" id="PTHR43685">
    <property type="entry name" value="GLYCOSYLTRANSFERASE"/>
    <property type="match status" value="1"/>
</dbReference>
<protein>
    <submittedName>
        <fullName evidence="3">Glycosyltransferase</fullName>
        <ecNumber evidence="3">2.4.-.-</ecNumber>
    </submittedName>
</protein>
<evidence type="ECO:0000256" key="1">
    <source>
        <dbReference type="SAM" id="Phobius"/>
    </source>
</evidence>
<evidence type="ECO:0000259" key="2">
    <source>
        <dbReference type="Pfam" id="PF00535"/>
    </source>
</evidence>
<dbReference type="RefSeq" id="WP_305471451.1">
    <property type="nucleotide sequence ID" value="NZ_JAUYVT010000003.1"/>
</dbReference>
<dbReference type="Proteomes" id="UP001177212">
    <property type="component" value="Unassembled WGS sequence"/>
</dbReference>
<keyword evidence="3" id="KW-0328">Glycosyltransferase</keyword>
<evidence type="ECO:0000313" key="3">
    <source>
        <dbReference type="EMBL" id="MDP2564044.1"/>
    </source>
</evidence>
<dbReference type="InterPro" id="IPR001173">
    <property type="entry name" value="Glyco_trans_2-like"/>
</dbReference>
<keyword evidence="4" id="KW-1185">Reference proteome</keyword>
<feature type="transmembrane region" description="Helical" evidence="1">
    <location>
        <begin position="251"/>
        <end position="274"/>
    </location>
</feature>
<comment type="caution">
    <text evidence="3">The sequence shown here is derived from an EMBL/GenBank/DDBJ whole genome shotgun (WGS) entry which is preliminary data.</text>
</comment>
<sequence>MQLTNIKNVQISICTYRRPDLLKKLLTSIFEAMKPSVFKLSILIVDNDIEESAKPVITEFNNDEININYLVESSRNISVVRNACLAMGLEASADFILFLDDDEFIGTSYFVELEKSFLEYTPDIIIGPVITVYYPNTPRWALASKIFERGRHTTGKKLSTGNTGNAFVSIELIKKVGLFDPEYGRSGGEDSNYFYRCKAFNAKFIWCDEAEAFEYLAVERANLRYAALRARRGGQTYIKIRAHNMSLGNKLTLVIVKLISGSIGAVLGYIISLLTNKYYGTPLLIKSIARLGQVEGLIGKTVYMYGE</sequence>